<evidence type="ECO:0000313" key="1">
    <source>
        <dbReference type="EMBL" id="QEO17205.1"/>
    </source>
</evidence>
<protein>
    <submittedName>
        <fullName evidence="1">Uncharacterized protein</fullName>
    </submittedName>
</protein>
<dbReference type="KEGG" id="acek:FLP30_05215"/>
<dbReference type="Gene3D" id="1.10.10.60">
    <property type="entry name" value="Homeodomain-like"/>
    <property type="match status" value="1"/>
</dbReference>
<dbReference type="Pfam" id="PF20901">
    <property type="entry name" value="Sf6_terminase"/>
    <property type="match status" value="1"/>
</dbReference>
<gene>
    <name evidence="1" type="ORF">FLP30_05215</name>
</gene>
<keyword evidence="2" id="KW-1185">Reference proteome</keyword>
<organism evidence="1 2">
    <name type="scientific">Acetobacter vaccinii</name>
    <dbReference type="NCBI Taxonomy" id="2592655"/>
    <lineage>
        <taxon>Bacteria</taxon>
        <taxon>Pseudomonadati</taxon>
        <taxon>Pseudomonadota</taxon>
        <taxon>Alphaproteobacteria</taxon>
        <taxon>Acetobacterales</taxon>
        <taxon>Acetobacteraceae</taxon>
        <taxon>Acetobacter</taxon>
    </lineage>
</organism>
<dbReference type="RefSeq" id="WP_149278884.1">
    <property type="nucleotide sequence ID" value="NZ_CP043506.1"/>
</dbReference>
<name>A0A5C1YNV5_9PROT</name>
<accession>A0A5C1YNV5</accession>
<proteinExistence type="predicted"/>
<dbReference type="Proteomes" id="UP000324536">
    <property type="component" value="Chromosome"/>
</dbReference>
<dbReference type="InterPro" id="IPR048683">
    <property type="entry name" value="Sf6_terminase"/>
</dbReference>
<evidence type="ECO:0000313" key="2">
    <source>
        <dbReference type="Proteomes" id="UP000324536"/>
    </source>
</evidence>
<dbReference type="OrthoDB" id="7573036at2"/>
<reference evidence="1 2" key="1">
    <citation type="submission" date="2019-09" db="EMBL/GenBank/DDBJ databases">
        <title>Genome sequencing of strain KACC 21233.</title>
        <authorList>
            <person name="Heo J."/>
            <person name="Kim S.-J."/>
            <person name="Kim J.-S."/>
            <person name="Hong S.-B."/>
            <person name="Kwon S.-W."/>
        </authorList>
    </citation>
    <scope>NUCLEOTIDE SEQUENCE [LARGE SCALE GENOMIC DNA]</scope>
    <source>
        <strain evidence="1 2">KACC 21233</strain>
    </source>
</reference>
<dbReference type="AlphaFoldDB" id="A0A5C1YNV5"/>
<dbReference type="EMBL" id="CP043506">
    <property type="protein sequence ID" value="QEO17205.1"/>
    <property type="molecule type" value="Genomic_DNA"/>
</dbReference>
<sequence length="159" mass="17841">MTEADPPEGEARWEGSGLDNAKHADTALTREQWRLLLCLTEEGHSLRAIAQHPGMPGWQRLRQHIRASGGRAASYARARQLAAEAFEDRLLQELETLRGEDTAAMRLRIDTLKWLMAKRAPTRYGDRPEAAAPTRAPTAPDIIRRIIIDPRRNDQDSGA</sequence>